<dbReference type="Proteomes" id="UP000504604">
    <property type="component" value="Linkage group LG6"/>
</dbReference>
<proteinExistence type="predicted"/>
<evidence type="ECO:0000313" key="2">
    <source>
        <dbReference type="RefSeq" id="XP_020550825.1"/>
    </source>
</evidence>
<organism evidence="1 2">
    <name type="scientific">Sesamum indicum</name>
    <name type="common">Oriental sesame</name>
    <name type="synonym">Sesamum orientale</name>
    <dbReference type="NCBI Taxonomy" id="4182"/>
    <lineage>
        <taxon>Eukaryota</taxon>
        <taxon>Viridiplantae</taxon>
        <taxon>Streptophyta</taxon>
        <taxon>Embryophyta</taxon>
        <taxon>Tracheophyta</taxon>
        <taxon>Spermatophyta</taxon>
        <taxon>Magnoliopsida</taxon>
        <taxon>eudicotyledons</taxon>
        <taxon>Gunneridae</taxon>
        <taxon>Pentapetalae</taxon>
        <taxon>asterids</taxon>
        <taxon>lamiids</taxon>
        <taxon>Lamiales</taxon>
        <taxon>Pedaliaceae</taxon>
        <taxon>Sesamum</taxon>
    </lineage>
</organism>
<reference evidence="2" key="1">
    <citation type="submission" date="2025-08" db="UniProtKB">
        <authorList>
            <consortium name="RefSeq"/>
        </authorList>
    </citation>
    <scope>IDENTIFICATION</scope>
</reference>
<name>A0A8M8V332_SESIN</name>
<protein>
    <submittedName>
        <fullName evidence="2">Uncharacterized protein LOC105164950 isoform X1</fullName>
    </submittedName>
</protein>
<evidence type="ECO:0000313" key="1">
    <source>
        <dbReference type="Proteomes" id="UP000504604"/>
    </source>
</evidence>
<dbReference type="AlphaFoldDB" id="A0A8M8V332"/>
<sequence>MGITVHNSTDLDLIIEDYYIQDAARNVGYYGGLEYSVPARGHMTIPTSVFIQNVLKHLKPQEVHLRSGEETLKVWLGEDFVNNSGKEVFFEMKDEGTVGARFVGRSPITLFQRIWGMLPFHGAGATREREMLRNISLERCGNMLVKPLCAVKL</sequence>
<dbReference type="OrthoDB" id="921960at2759"/>
<keyword evidence="1" id="KW-1185">Reference proteome</keyword>
<dbReference type="GeneID" id="105164950"/>
<gene>
    <name evidence="2" type="primary">LOC105164950</name>
</gene>
<accession>A0A8M8V332</accession>
<dbReference type="RefSeq" id="XP_020550825.1">
    <property type="nucleotide sequence ID" value="XM_020695166.1"/>
</dbReference>